<evidence type="ECO:0000313" key="3">
    <source>
        <dbReference type="EMBL" id="MCZ0725387.1"/>
    </source>
</evidence>
<reference evidence="3" key="1">
    <citation type="submission" date="2022-12" db="EMBL/GenBank/DDBJ databases">
        <title>Description and comparative metabolic analysis of Aerococcus sp. nov., isolated from the feces of a pig.</title>
        <authorList>
            <person name="Chang Y.-H."/>
        </authorList>
    </citation>
    <scope>NUCLEOTIDE SEQUENCE</scope>
    <source>
        <strain evidence="3">YH-aer222</strain>
    </source>
</reference>
<dbReference type="SUPFAM" id="SSF52821">
    <property type="entry name" value="Rhodanese/Cell cycle control phosphatase"/>
    <property type="match status" value="1"/>
</dbReference>
<dbReference type="CDD" id="cd00158">
    <property type="entry name" value="RHOD"/>
    <property type="match status" value="1"/>
</dbReference>
<dbReference type="InterPro" id="IPR050229">
    <property type="entry name" value="GlpE_sulfurtransferase"/>
</dbReference>
<dbReference type="RefSeq" id="WP_268751706.1">
    <property type="nucleotide sequence ID" value="NZ_JAPRFQ010000001.1"/>
</dbReference>
<dbReference type="InterPro" id="IPR001763">
    <property type="entry name" value="Rhodanese-like_dom"/>
</dbReference>
<dbReference type="PANTHER" id="PTHR43031">
    <property type="entry name" value="FAD-DEPENDENT OXIDOREDUCTASE"/>
    <property type="match status" value="1"/>
</dbReference>
<dbReference type="AlphaFoldDB" id="A0A9X3FMQ9"/>
<accession>A0A9X3FMQ9</accession>
<proteinExistence type="predicted"/>
<dbReference type="PANTHER" id="PTHR43031:SF18">
    <property type="entry name" value="RHODANESE-RELATED SULFURTRANSFERASES"/>
    <property type="match status" value="1"/>
</dbReference>
<dbReference type="Pfam" id="PF00581">
    <property type="entry name" value="Rhodanese"/>
    <property type="match status" value="1"/>
</dbReference>
<dbReference type="EMBL" id="JAPRFR010000001">
    <property type="protein sequence ID" value="MCZ0725387.1"/>
    <property type="molecule type" value="Genomic_DNA"/>
</dbReference>
<feature type="domain" description="Rhodanese" evidence="2">
    <location>
        <begin position="46"/>
        <end position="135"/>
    </location>
</feature>
<gene>
    <name evidence="3" type="ORF">OW157_02250</name>
</gene>
<dbReference type="InterPro" id="IPR036873">
    <property type="entry name" value="Rhodanese-like_dom_sf"/>
</dbReference>
<dbReference type="PROSITE" id="PS50206">
    <property type="entry name" value="RHODANESE_3"/>
    <property type="match status" value="1"/>
</dbReference>
<dbReference type="SMART" id="SM00450">
    <property type="entry name" value="RHOD"/>
    <property type="match status" value="1"/>
</dbReference>
<comment type="caution">
    <text evidence="3">The sequence shown here is derived from an EMBL/GenBank/DDBJ whole genome shotgun (WGS) entry which is preliminary data.</text>
</comment>
<name>A0A9X3FMQ9_9LACT</name>
<evidence type="ECO:0000259" key="2">
    <source>
        <dbReference type="PROSITE" id="PS50206"/>
    </source>
</evidence>
<organism evidence="3 4">
    <name type="scientific">Aerococcus kribbianus</name>
    <dbReference type="NCBI Taxonomy" id="2999064"/>
    <lineage>
        <taxon>Bacteria</taxon>
        <taxon>Bacillati</taxon>
        <taxon>Bacillota</taxon>
        <taxon>Bacilli</taxon>
        <taxon>Lactobacillales</taxon>
        <taxon>Aerococcaceae</taxon>
        <taxon>Aerococcus</taxon>
    </lineage>
</organism>
<dbReference type="Proteomes" id="UP001146670">
    <property type="component" value="Unassembled WGS sequence"/>
</dbReference>
<keyword evidence="1" id="KW-1133">Transmembrane helix</keyword>
<keyword evidence="1" id="KW-0812">Transmembrane</keyword>
<keyword evidence="1" id="KW-0472">Membrane</keyword>
<dbReference type="Gene3D" id="3.40.250.10">
    <property type="entry name" value="Rhodanese-like domain"/>
    <property type="match status" value="1"/>
</dbReference>
<protein>
    <submittedName>
        <fullName evidence="3">Rhodanese-like domain-containing protein</fullName>
    </submittedName>
</protein>
<evidence type="ECO:0000256" key="1">
    <source>
        <dbReference type="SAM" id="Phobius"/>
    </source>
</evidence>
<feature type="transmembrane region" description="Helical" evidence="1">
    <location>
        <begin position="6"/>
        <end position="26"/>
    </location>
</feature>
<evidence type="ECO:0000313" key="4">
    <source>
        <dbReference type="Proteomes" id="UP001146670"/>
    </source>
</evidence>
<sequence length="136" mass="15527">MQITFGMLLWLVLIIIILAYAIYWLINWNRRRQAATMLSAEEFDANKRQAQVIDVRESNDFRSAHIVGARNIPYSTIQQSGLPGLNKSQPIYLYENGVSIAGRVASQLKEAGYDDIYILKGGFADWTGKTKRREED</sequence>
<keyword evidence="4" id="KW-1185">Reference proteome</keyword>